<dbReference type="Proteomes" id="UP001500443">
    <property type="component" value="Unassembled WGS sequence"/>
</dbReference>
<proteinExistence type="predicted"/>
<keyword evidence="4" id="KW-1185">Reference proteome</keyword>
<name>A0ABP5JRC2_9ACTN</name>
<gene>
    <name evidence="3" type="ORF">GCM10009802_25050</name>
</gene>
<feature type="region of interest" description="Disordered" evidence="1">
    <location>
        <begin position="1"/>
        <end position="20"/>
    </location>
</feature>
<evidence type="ECO:0000313" key="4">
    <source>
        <dbReference type="Proteomes" id="UP001500443"/>
    </source>
</evidence>
<organism evidence="3 4">
    <name type="scientific">Streptomyces synnematoformans</name>
    <dbReference type="NCBI Taxonomy" id="415721"/>
    <lineage>
        <taxon>Bacteria</taxon>
        <taxon>Bacillati</taxon>
        <taxon>Actinomycetota</taxon>
        <taxon>Actinomycetes</taxon>
        <taxon>Kitasatosporales</taxon>
        <taxon>Streptomycetaceae</taxon>
        <taxon>Streptomyces</taxon>
    </lineage>
</organism>
<dbReference type="Gene3D" id="2.120.10.30">
    <property type="entry name" value="TolB, C-terminal domain"/>
    <property type="match status" value="1"/>
</dbReference>
<dbReference type="InterPro" id="IPR011042">
    <property type="entry name" value="6-blade_b-propeller_TolB-like"/>
</dbReference>
<protein>
    <submittedName>
        <fullName evidence="3">PQQ-dependent sugar dehydrogenase</fullName>
    </submittedName>
</protein>
<reference evidence="4" key="1">
    <citation type="journal article" date="2019" name="Int. J. Syst. Evol. Microbiol.">
        <title>The Global Catalogue of Microorganisms (GCM) 10K type strain sequencing project: providing services to taxonomists for standard genome sequencing and annotation.</title>
        <authorList>
            <consortium name="The Broad Institute Genomics Platform"/>
            <consortium name="The Broad Institute Genome Sequencing Center for Infectious Disease"/>
            <person name="Wu L."/>
            <person name="Ma J."/>
        </authorList>
    </citation>
    <scope>NUCLEOTIDE SEQUENCE [LARGE SCALE GENOMIC DNA]</scope>
    <source>
        <strain evidence="4">JCM 15481</strain>
    </source>
</reference>
<dbReference type="InterPro" id="IPR011041">
    <property type="entry name" value="Quinoprot_gluc/sorb_DH_b-prop"/>
</dbReference>
<dbReference type="EMBL" id="BAAAPF010000060">
    <property type="protein sequence ID" value="GAA2121619.1"/>
    <property type="molecule type" value="Genomic_DNA"/>
</dbReference>
<evidence type="ECO:0000256" key="1">
    <source>
        <dbReference type="SAM" id="MobiDB-lite"/>
    </source>
</evidence>
<comment type="caution">
    <text evidence="3">The sequence shown here is derived from an EMBL/GenBank/DDBJ whole genome shotgun (WGS) entry which is preliminary data.</text>
</comment>
<sequence length="352" mass="37416">MSLTQVATAAAPTAGAAGPNGTVWIGERAGTVRVLDGQGLSEPVVDITGETTTDGERGIADIEFNPDFTRFYLSYTDVDGHSTIDEFEVADGEVQADTRRTVFFQEQPGAAHNSGHIAFGPDGMFYISLGDGDYSPEGDPYDNSQNLGSLLGKVLRIDLSAGDPYAIPPDNPFVDVPGARGEIWAYGLRNPWQFSFDAENGDMWIGDVGHLEREEVNHAPVGASGRNYGWPLMEGTRQHRGAEPPGHVPPVHEWQHGLTGFCDSVTGGYVYRGDQIPELQGSFVFADYCGGNLQALQTQNGQVTGVLDLGANAGWVSTFVQTPDNELYVVDMGGFGGGGGTPVGAVYRLGPA</sequence>
<feature type="compositionally biased region" description="Low complexity" evidence="1">
    <location>
        <begin position="7"/>
        <end position="19"/>
    </location>
</feature>
<accession>A0ABP5JRC2</accession>
<evidence type="ECO:0000313" key="3">
    <source>
        <dbReference type="EMBL" id="GAA2121619.1"/>
    </source>
</evidence>
<dbReference type="PANTHER" id="PTHR19328:SF75">
    <property type="entry name" value="ALDOSE SUGAR DEHYDROGENASE YLII"/>
    <property type="match status" value="1"/>
</dbReference>
<dbReference type="InterPro" id="IPR012938">
    <property type="entry name" value="Glc/Sorbosone_DH"/>
</dbReference>
<dbReference type="SUPFAM" id="SSF50952">
    <property type="entry name" value="Soluble quinoprotein glucose dehydrogenase"/>
    <property type="match status" value="1"/>
</dbReference>
<dbReference type="PANTHER" id="PTHR19328">
    <property type="entry name" value="HEDGEHOG-INTERACTING PROTEIN"/>
    <property type="match status" value="1"/>
</dbReference>
<evidence type="ECO:0000259" key="2">
    <source>
        <dbReference type="Pfam" id="PF07995"/>
    </source>
</evidence>
<feature type="domain" description="Glucose/Sorbosone dehydrogenase" evidence="2">
    <location>
        <begin position="12"/>
        <end position="331"/>
    </location>
</feature>
<dbReference type="Pfam" id="PF07995">
    <property type="entry name" value="GSDH"/>
    <property type="match status" value="1"/>
</dbReference>